<dbReference type="RefSeq" id="WP_281764385.1">
    <property type="nucleotide sequence ID" value="NZ_BRVO01000001.1"/>
</dbReference>
<organism evidence="1 2">
    <name type="scientific">Neptunitalea lumnitzerae</name>
    <dbReference type="NCBI Taxonomy" id="2965509"/>
    <lineage>
        <taxon>Bacteria</taxon>
        <taxon>Pseudomonadati</taxon>
        <taxon>Bacteroidota</taxon>
        <taxon>Flavobacteriia</taxon>
        <taxon>Flavobacteriales</taxon>
        <taxon>Flavobacteriaceae</taxon>
        <taxon>Neptunitalea</taxon>
    </lineage>
</organism>
<sequence length="187" mass="21565">MEYFILKYIDTFIVMDVDFTNISYLEKGNQQQQNLYRLLTTHNVLSVLAPYQPLVVGTIPIGIDVEGSDADIILQFDCIEELPMLLHQQFSEYANYRLRMQADNVLVCNFSIEEVPFELYATNIPTQAQYAFKHMLKEYEILQKKGATFKAEVLALKKSGMKTEPAFCKLLGLEGNPYEVLLKYNLE</sequence>
<evidence type="ECO:0000313" key="2">
    <source>
        <dbReference type="Proteomes" id="UP001143543"/>
    </source>
</evidence>
<dbReference type="Proteomes" id="UP001143543">
    <property type="component" value="Unassembled WGS sequence"/>
</dbReference>
<dbReference type="EMBL" id="BRVO01000001">
    <property type="protein sequence ID" value="GLB48753.1"/>
    <property type="molecule type" value="Genomic_DNA"/>
</dbReference>
<accession>A0ABQ5MH84</accession>
<keyword evidence="1" id="KW-0378">Hydrolase</keyword>
<dbReference type="InterPro" id="IPR025365">
    <property type="entry name" value="DUF4269"/>
</dbReference>
<protein>
    <submittedName>
        <fullName evidence="1">Alpha/beta hydrolase</fullName>
    </submittedName>
</protein>
<proteinExistence type="predicted"/>
<gene>
    <name evidence="1" type="ORF">Y10_11210</name>
</gene>
<keyword evidence="2" id="KW-1185">Reference proteome</keyword>
<evidence type="ECO:0000313" key="1">
    <source>
        <dbReference type="EMBL" id="GLB48753.1"/>
    </source>
</evidence>
<dbReference type="Pfam" id="PF14091">
    <property type="entry name" value="DUF4269"/>
    <property type="match status" value="1"/>
</dbReference>
<name>A0ABQ5MH84_9FLAO</name>
<comment type="caution">
    <text evidence="1">The sequence shown here is derived from an EMBL/GenBank/DDBJ whole genome shotgun (WGS) entry which is preliminary data.</text>
</comment>
<dbReference type="GO" id="GO:0016787">
    <property type="term" value="F:hydrolase activity"/>
    <property type="evidence" value="ECO:0007669"/>
    <property type="project" value="UniProtKB-KW"/>
</dbReference>
<reference evidence="1" key="1">
    <citation type="submission" date="2022-07" db="EMBL/GenBank/DDBJ databases">
        <title>Taxonomy of Novel Oxalotrophic and Methylotrophic Bacteria.</title>
        <authorList>
            <person name="Sahin N."/>
            <person name="Tani A."/>
        </authorList>
    </citation>
    <scope>NUCLEOTIDE SEQUENCE</scope>
    <source>
        <strain evidence="1">Y10</strain>
    </source>
</reference>